<keyword evidence="1" id="KW-1133">Transmembrane helix</keyword>
<reference evidence="3" key="1">
    <citation type="submission" date="2017-09" db="EMBL/GenBank/DDBJ databases">
        <title>Depth-based differentiation of microbial function through sediment-hosted aquifers and enrichment of novel symbionts in the deep terrestrial subsurface.</title>
        <authorList>
            <person name="Probst A.J."/>
            <person name="Ladd B."/>
            <person name="Jarett J.K."/>
            <person name="Geller-Mcgrath D.E."/>
            <person name="Sieber C.M.K."/>
            <person name="Emerson J.B."/>
            <person name="Anantharaman K."/>
            <person name="Thomas B.C."/>
            <person name="Malmstrom R."/>
            <person name="Stieglmeier M."/>
            <person name="Klingl A."/>
            <person name="Woyke T."/>
            <person name="Ryan C.M."/>
            <person name="Banfield J.F."/>
        </authorList>
    </citation>
    <scope>NUCLEOTIDE SEQUENCE [LARGE SCALE GENOMIC DNA]</scope>
</reference>
<protein>
    <submittedName>
        <fullName evidence="2">Uncharacterized protein</fullName>
    </submittedName>
</protein>
<gene>
    <name evidence="2" type="ORF">COY90_01070</name>
</gene>
<organism evidence="2 3">
    <name type="scientific">Candidatus Roizmanbacteria bacterium CG_4_10_14_0_8_um_filter_39_9</name>
    <dbReference type="NCBI Taxonomy" id="1974829"/>
    <lineage>
        <taxon>Bacteria</taxon>
        <taxon>Candidatus Roizmaniibacteriota</taxon>
    </lineage>
</organism>
<proteinExistence type="predicted"/>
<dbReference type="Proteomes" id="UP000230108">
    <property type="component" value="Unassembled WGS sequence"/>
</dbReference>
<evidence type="ECO:0000256" key="1">
    <source>
        <dbReference type="SAM" id="Phobius"/>
    </source>
</evidence>
<sequence length="103" mass="11777">MYKKIALLVCCLAPLLFVFFVGYPVKTFRETKRDGFVLSKRCFKVGELSQFVECFSSGKALSHNRLISHLGDRLDSLFPKFNMIFFSSLILLVLVVSSFIFLP</sequence>
<dbReference type="EMBL" id="PFLF01000031">
    <property type="protein sequence ID" value="PIY69345.1"/>
    <property type="molecule type" value="Genomic_DNA"/>
</dbReference>
<dbReference type="AlphaFoldDB" id="A0A2M7QDN9"/>
<feature type="transmembrane region" description="Helical" evidence="1">
    <location>
        <begin position="83"/>
        <end position="102"/>
    </location>
</feature>
<keyword evidence="1" id="KW-0812">Transmembrane</keyword>
<evidence type="ECO:0000313" key="2">
    <source>
        <dbReference type="EMBL" id="PIY69345.1"/>
    </source>
</evidence>
<keyword evidence="1" id="KW-0472">Membrane</keyword>
<comment type="caution">
    <text evidence="2">The sequence shown here is derived from an EMBL/GenBank/DDBJ whole genome shotgun (WGS) entry which is preliminary data.</text>
</comment>
<evidence type="ECO:0000313" key="3">
    <source>
        <dbReference type="Proteomes" id="UP000230108"/>
    </source>
</evidence>
<accession>A0A2M7QDN9</accession>
<name>A0A2M7QDN9_9BACT</name>